<feature type="compositionally biased region" description="Gly residues" evidence="1">
    <location>
        <begin position="976"/>
        <end position="985"/>
    </location>
</feature>
<dbReference type="SUPFAM" id="SSF49464">
    <property type="entry name" value="Carboxypeptidase regulatory domain-like"/>
    <property type="match status" value="1"/>
</dbReference>
<feature type="chain" id="PRO_5006601849" evidence="2">
    <location>
        <begin position="20"/>
        <end position="985"/>
    </location>
</feature>
<evidence type="ECO:0000256" key="1">
    <source>
        <dbReference type="SAM" id="MobiDB-lite"/>
    </source>
</evidence>
<reference evidence="5" key="1">
    <citation type="submission" date="2015-11" db="EMBL/GenBank/DDBJ databases">
        <authorList>
            <person name="Holder M.E."/>
            <person name="Ajami N.J."/>
            <person name="Petrosino J.F."/>
        </authorList>
    </citation>
    <scope>NUCLEOTIDE SEQUENCE [LARGE SCALE GENOMIC DNA]</scope>
    <source>
        <strain evidence="5">F0113</strain>
    </source>
</reference>
<dbReference type="Pfam" id="PF14905">
    <property type="entry name" value="OMP_b-brl_3"/>
    <property type="match status" value="1"/>
</dbReference>
<evidence type="ECO:0000313" key="4">
    <source>
        <dbReference type="EMBL" id="ALO48752.1"/>
    </source>
</evidence>
<keyword evidence="5" id="KW-1185">Reference proteome</keyword>
<feature type="domain" description="Outer membrane protein beta-barrel" evidence="3">
    <location>
        <begin position="624"/>
        <end position="783"/>
    </location>
</feature>
<name>A0A0S2KKE3_9BACT</name>
<dbReference type="OrthoDB" id="603275at2"/>
<dbReference type="AlphaFoldDB" id="A0A0S2KKE3"/>
<sequence>MRKVFLLILLAMVSVMASAQGAKLTGTLVDRDTREPLTQATVQLLKTDSTFITGAISDNNGRFSFTTSASGRFLLKITIIGYQTTYRRILIPTGRDLSVGTIALGTDAVMLKGATVTGQATKVVLKEDTFIYNASAYRTPEGSTVEELVKRLPGAEVGDDGKITINGKEVKKILIDGKEFMTGDTKTALKNLPTSIIDKIKTYDQRSDLSRVTGIDDGEEQTVLDFGIKEGMNKGLFGNADLSAGNHGRYAERLMDAYFNSKWRVMLFGGANNTNDMGFPGGGGRGRFGGGRQGLNASKMVGVNMNYDDGQRLKIDGSLRWNHSDGDVRTQSAVENFVSRMGAYSNSIGQRYTRGNSWDGRMRVEWRPDTLTNIMFRPSFTVSQDDGIALNRSATFMLDPYQYVTDPLSTSSIAQLVADSLVVNTRNNSGITYRDVRRTAAMLQYNRRLGNNGRNFTLRVDGSYGETQADNLSLTNVHLYRLRNVLGQDSTYQTNRYSLAPVKNWSYSAQATYSEPLWRAIFLQFSYKFKYSYSKSDRQTYDFSPLGENFFAALSPAYRGWDSYIGRLTHPLANYSDEALSRYSEYKNYTNELELMLRIIRSAYKFNIGVMLQPQKSHFIQNYQGVNTDTTRTVTNFSPTLDFRYRFSKVSNLRINYRGTTTQPSMTDLLDINDDSDPLNILRGNPGLKPSFTNNFRLFYNNYVQRRQRSIMTFLDYNNTRNSISNRVTYDETTGGRVSRPENINGNWSAAGAFMFNTAIDSTGYWNVSTFTNAHYNHYVSYLSPNRSTSSVKSATRSLSLGERLGGSYRNSWLELELDGSFNYTHSRNRLQSVNNLDTWQFAYGATLNLTAPWGMSLSTDLHQNSRRGYSDHAMNTDELVWNAQLAQSFLKGRPLTVSLQFYDILHNQSNLSRTINALQRSDTSYNSINSYAMLHVIYRLNLFGTRDSRRGMRGSDDRSRFGDPGERGHRPPGAPGGGRPPFMH</sequence>
<evidence type="ECO:0000259" key="3">
    <source>
        <dbReference type="Pfam" id="PF14905"/>
    </source>
</evidence>
<feature type="region of interest" description="Disordered" evidence="1">
    <location>
        <begin position="949"/>
        <end position="985"/>
    </location>
</feature>
<gene>
    <name evidence="4" type="ORF">AS203_06385</name>
</gene>
<dbReference type="Pfam" id="PF13620">
    <property type="entry name" value="CarboxypepD_reg"/>
    <property type="match status" value="1"/>
</dbReference>
<dbReference type="RefSeq" id="WP_060544304.1">
    <property type="nucleotide sequence ID" value="NZ_CP013195.1"/>
</dbReference>
<dbReference type="SUPFAM" id="SSF56935">
    <property type="entry name" value="Porins"/>
    <property type="match status" value="1"/>
</dbReference>
<evidence type="ECO:0000256" key="2">
    <source>
        <dbReference type="SAM" id="SignalP"/>
    </source>
</evidence>
<organism evidence="4 5">
    <name type="scientific">Hoylesella enoeca</name>
    <dbReference type="NCBI Taxonomy" id="76123"/>
    <lineage>
        <taxon>Bacteria</taxon>
        <taxon>Pseudomonadati</taxon>
        <taxon>Bacteroidota</taxon>
        <taxon>Bacteroidia</taxon>
        <taxon>Bacteroidales</taxon>
        <taxon>Prevotellaceae</taxon>
        <taxon>Hoylesella</taxon>
    </lineage>
</organism>
<evidence type="ECO:0000313" key="5">
    <source>
        <dbReference type="Proteomes" id="UP000056252"/>
    </source>
</evidence>
<dbReference type="KEGG" id="peo:AS203_06385"/>
<proteinExistence type="predicted"/>
<accession>A0A0S2KKE3</accession>
<dbReference type="Proteomes" id="UP000056252">
    <property type="component" value="Chromosome"/>
</dbReference>
<keyword evidence="2" id="KW-0732">Signal</keyword>
<feature type="signal peptide" evidence="2">
    <location>
        <begin position="1"/>
        <end position="19"/>
    </location>
</feature>
<feature type="compositionally biased region" description="Basic and acidic residues" evidence="1">
    <location>
        <begin position="949"/>
        <end position="970"/>
    </location>
</feature>
<dbReference type="STRING" id="76123.AS203_06385"/>
<dbReference type="InterPro" id="IPR041700">
    <property type="entry name" value="OMP_b-brl_3"/>
</dbReference>
<keyword evidence="4" id="KW-0176">Collagen</keyword>
<protein>
    <submittedName>
        <fullName evidence="4">Collagen-binding protein</fullName>
    </submittedName>
</protein>
<dbReference type="Gene3D" id="2.60.40.1120">
    <property type="entry name" value="Carboxypeptidase-like, regulatory domain"/>
    <property type="match status" value="1"/>
</dbReference>
<dbReference type="EMBL" id="CP013195">
    <property type="protein sequence ID" value="ALO48752.1"/>
    <property type="molecule type" value="Genomic_DNA"/>
</dbReference>
<dbReference type="eggNOG" id="COG1615">
    <property type="taxonomic scope" value="Bacteria"/>
</dbReference>
<dbReference type="InterPro" id="IPR008969">
    <property type="entry name" value="CarboxyPept-like_regulatory"/>
</dbReference>